<dbReference type="PANTHER" id="PTHR24543">
    <property type="entry name" value="MULTICOPPER OXIDASE-RELATED"/>
    <property type="match status" value="1"/>
</dbReference>
<protein>
    <recommendedName>
        <fullName evidence="1">F5/8 type C domain-containing protein</fullName>
    </recommendedName>
</protein>
<dbReference type="SMART" id="SM00231">
    <property type="entry name" value="FA58C"/>
    <property type="match status" value="1"/>
</dbReference>
<dbReference type="InterPro" id="IPR008979">
    <property type="entry name" value="Galactose-bd-like_sf"/>
</dbReference>
<accession>A0A2I0T4N6</accession>
<organism evidence="2 3">
    <name type="scientific">Limosa lapponica baueri</name>
    <dbReference type="NCBI Taxonomy" id="1758121"/>
    <lineage>
        <taxon>Eukaryota</taxon>
        <taxon>Metazoa</taxon>
        <taxon>Chordata</taxon>
        <taxon>Craniata</taxon>
        <taxon>Vertebrata</taxon>
        <taxon>Euteleostomi</taxon>
        <taxon>Archelosauria</taxon>
        <taxon>Archosauria</taxon>
        <taxon>Dinosauria</taxon>
        <taxon>Saurischia</taxon>
        <taxon>Theropoda</taxon>
        <taxon>Coelurosauria</taxon>
        <taxon>Aves</taxon>
        <taxon>Neognathae</taxon>
        <taxon>Neoaves</taxon>
        <taxon>Charadriiformes</taxon>
        <taxon>Scolopacidae</taxon>
        <taxon>Limosa</taxon>
    </lineage>
</organism>
<evidence type="ECO:0000313" key="2">
    <source>
        <dbReference type="EMBL" id="PKU28761.1"/>
    </source>
</evidence>
<dbReference type="AlphaFoldDB" id="A0A2I0T4N6"/>
<dbReference type="PANTHER" id="PTHR24543:SF295">
    <property type="entry name" value="RETINOSCHISIN"/>
    <property type="match status" value="1"/>
</dbReference>
<gene>
    <name evidence="2" type="ORF">llap_20935</name>
</gene>
<name>A0A2I0T4N6_LIMLA</name>
<feature type="domain" description="F5/8 type C" evidence="1">
    <location>
        <begin position="1"/>
        <end position="131"/>
    </location>
</feature>
<keyword evidence="3" id="KW-1185">Reference proteome</keyword>
<reference evidence="3" key="1">
    <citation type="submission" date="2017-11" db="EMBL/GenBank/DDBJ databases">
        <authorList>
            <person name="Lima N.C."/>
            <person name="Parody-Merino A.M."/>
            <person name="Battley P.F."/>
            <person name="Fidler A.E."/>
            <person name="Prosdocimi F."/>
        </authorList>
    </citation>
    <scope>NUCLEOTIDE SEQUENCE [LARGE SCALE GENOMIC DNA]</scope>
</reference>
<proteinExistence type="predicted"/>
<dbReference type="InterPro" id="IPR000421">
    <property type="entry name" value="FA58C"/>
</dbReference>
<sequence>MVTLGPGHLLIVPMWDASHLTQDITLVGQAWLKHSYKSRKGNGEVEGDKAQQEKLCQAFLKDYAKAESVKAGYRSMDPVWICFQVLVFYGNSDRSSSVQNLLRPPIVARYIRIIPLGWHVRIAIRMELLECLGKCG</sequence>
<dbReference type="Gene3D" id="2.60.120.260">
    <property type="entry name" value="Galactose-binding domain-like"/>
    <property type="match status" value="1"/>
</dbReference>
<dbReference type="Proteomes" id="UP000233556">
    <property type="component" value="Unassembled WGS sequence"/>
</dbReference>
<dbReference type="EMBL" id="KZ519307">
    <property type="protein sequence ID" value="PKU28761.1"/>
    <property type="molecule type" value="Genomic_DNA"/>
</dbReference>
<dbReference type="SUPFAM" id="SSF49785">
    <property type="entry name" value="Galactose-binding domain-like"/>
    <property type="match status" value="1"/>
</dbReference>
<evidence type="ECO:0000313" key="3">
    <source>
        <dbReference type="Proteomes" id="UP000233556"/>
    </source>
</evidence>
<dbReference type="OrthoDB" id="9973968at2759"/>
<evidence type="ECO:0000259" key="1">
    <source>
        <dbReference type="PROSITE" id="PS50022"/>
    </source>
</evidence>
<dbReference type="Pfam" id="PF00754">
    <property type="entry name" value="F5_F8_type_C"/>
    <property type="match status" value="1"/>
</dbReference>
<reference evidence="3" key="2">
    <citation type="submission" date="2017-12" db="EMBL/GenBank/DDBJ databases">
        <title>Genome sequence of the Bar-tailed Godwit (Limosa lapponica baueri).</title>
        <authorList>
            <person name="Lima N.C.B."/>
            <person name="Parody-Merino A.M."/>
            <person name="Battley P.F."/>
            <person name="Fidler A.E."/>
            <person name="Prosdocimi F."/>
        </authorList>
    </citation>
    <scope>NUCLEOTIDE SEQUENCE [LARGE SCALE GENOMIC DNA]</scope>
</reference>
<dbReference type="PROSITE" id="PS50022">
    <property type="entry name" value="FA58C_3"/>
    <property type="match status" value="1"/>
</dbReference>